<evidence type="ECO:0000256" key="6">
    <source>
        <dbReference type="ARBA" id="ARBA00022741"/>
    </source>
</evidence>
<keyword evidence="4" id="KW-0548">Nucleotidyltransferase</keyword>
<comment type="caution">
    <text evidence="11">The sequence shown here is derived from an EMBL/GenBank/DDBJ whole genome shotgun (WGS) entry which is preliminary data.</text>
</comment>
<name>A0ABT7C8C3_9MICO</name>
<evidence type="ECO:0000256" key="7">
    <source>
        <dbReference type="ARBA" id="ARBA00022840"/>
    </source>
</evidence>
<evidence type="ECO:0000256" key="2">
    <source>
        <dbReference type="ARBA" id="ARBA00022649"/>
    </source>
</evidence>
<proteinExistence type="inferred from homology"/>
<reference evidence="11" key="2">
    <citation type="journal article" date="2022" name="Sci. Rep.">
        <title>In silico prediction of the enzymes involved in the degradation of the herbicide molinate by Gulosibacter molinativorax ON4T.</title>
        <authorList>
            <person name="Lopes A.R."/>
            <person name="Bunin E."/>
            <person name="Viana A.T."/>
            <person name="Froufe H."/>
            <person name="Munoz-Merida A."/>
            <person name="Pinho D."/>
            <person name="Figueiredo J."/>
            <person name="Barroso C."/>
            <person name="Vaz-Moreira I."/>
            <person name="Bellanger X."/>
            <person name="Egas C."/>
            <person name="Nunes O.C."/>
        </authorList>
    </citation>
    <scope>NUCLEOTIDE SEQUENCE</scope>
    <source>
        <strain evidence="11">ON4</strain>
    </source>
</reference>
<evidence type="ECO:0000259" key="10">
    <source>
        <dbReference type="Pfam" id="PF01909"/>
    </source>
</evidence>
<evidence type="ECO:0000256" key="3">
    <source>
        <dbReference type="ARBA" id="ARBA00022679"/>
    </source>
</evidence>
<dbReference type="InterPro" id="IPR043519">
    <property type="entry name" value="NT_sf"/>
</dbReference>
<feature type="domain" description="Polymerase nucleotidyl transferase" evidence="10">
    <location>
        <begin position="14"/>
        <end position="95"/>
    </location>
</feature>
<keyword evidence="6" id="KW-0547">Nucleotide-binding</keyword>
<comment type="similarity">
    <text evidence="9">Belongs to the MntA antitoxin family.</text>
</comment>
<dbReference type="RefSeq" id="WP_026936905.1">
    <property type="nucleotide sequence ID" value="NZ_PXVD01000012.1"/>
</dbReference>
<dbReference type="EMBL" id="PXVD01000012">
    <property type="protein sequence ID" value="MDJ1371435.1"/>
    <property type="molecule type" value="Genomic_DNA"/>
</dbReference>
<evidence type="ECO:0000313" key="11">
    <source>
        <dbReference type="EMBL" id="MDJ1371435.1"/>
    </source>
</evidence>
<dbReference type="Gene3D" id="3.30.460.10">
    <property type="entry name" value="Beta Polymerase, domain 2"/>
    <property type="match status" value="1"/>
</dbReference>
<comment type="cofactor">
    <cofactor evidence="1">
        <name>Mg(2+)</name>
        <dbReference type="ChEBI" id="CHEBI:18420"/>
    </cofactor>
</comment>
<keyword evidence="5" id="KW-0479">Metal-binding</keyword>
<keyword evidence="2" id="KW-1277">Toxin-antitoxin system</keyword>
<sequence length="101" mass="11436">MSALSSIDLEAIARASEQFNVERLRVFGSFLSDRFNSQRSDVDILVDFKPGGDDPLADYFDLKFELERIFGREVDLVDASAVRNPYFKKSAFDTAQELYAA</sequence>
<keyword evidence="7" id="KW-0067">ATP-binding</keyword>
<evidence type="ECO:0000256" key="4">
    <source>
        <dbReference type="ARBA" id="ARBA00022695"/>
    </source>
</evidence>
<dbReference type="PANTHER" id="PTHR33571:SF12">
    <property type="entry name" value="BSL3053 PROTEIN"/>
    <property type="match status" value="1"/>
</dbReference>
<protein>
    <submittedName>
        <fullName evidence="11">Toxin-antitoxin system toxin subunit</fullName>
    </submittedName>
</protein>
<dbReference type="InterPro" id="IPR002934">
    <property type="entry name" value="Polymerase_NTP_transf_dom"/>
</dbReference>
<evidence type="ECO:0000256" key="8">
    <source>
        <dbReference type="ARBA" id="ARBA00022842"/>
    </source>
</evidence>
<accession>A0ABT7C8C3</accession>
<evidence type="ECO:0000256" key="1">
    <source>
        <dbReference type="ARBA" id="ARBA00001946"/>
    </source>
</evidence>
<keyword evidence="12" id="KW-1185">Reference proteome</keyword>
<reference evidence="11" key="1">
    <citation type="submission" date="2018-03" db="EMBL/GenBank/DDBJ databases">
        <authorList>
            <person name="Nunes O.C."/>
            <person name="Lopes A.R."/>
            <person name="Froufe H."/>
            <person name="Munoz-Merida A."/>
            <person name="Barroso C."/>
            <person name="Egas C."/>
        </authorList>
    </citation>
    <scope>NUCLEOTIDE SEQUENCE</scope>
    <source>
        <strain evidence="11">ON4</strain>
    </source>
</reference>
<evidence type="ECO:0000256" key="5">
    <source>
        <dbReference type="ARBA" id="ARBA00022723"/>
    </source>
</evidence>
<evidence type="ECO:0000313" key="12">
    <source>
        <dbReference type="Proteomes" id="UP001170379"/>
    </source>
</evidence>
<dbReference type="PANTHER" id="PTHR33571">
    <property type="entry name" value="SSL8005 PROTEIN"/>
    <property type="match status" value="1"/>
</dbReference>
<organism evidence="11 12">
    <name type="scientific">Gulosibacter molinativorax</name>
    <dbReference type="NCBI Taxonomy" id="256821"/>
    <lineage>
        <taxon>Bacteria</taxon>
        <taxon>Bacillati</taxon>
        <taxon>Actinomycetota</taxon>
        <taxon>Actinomycetes</taxon>
        <taxon>Micrococcales</taxon>
        <taxon>Microbacteriaceae</taxon>
        <taxon>Gulosibacter</taxon>
    </lineage>
</organism>
<evidence type="ECO:0000256" key="9">
    <source>
        <dbReference type="ARBA" id="ARBA00038276"/>
    </source>
</evidence>
<dbReference type="Pfam" id="PF01909">
    <property type="entry name" value="NTP_transf_2"/>
    <property type="match status" value="1"/>
</dbReference>
<dbReference type="InterPro" id="IPR052038">
    <property type="entry name" value="Type-VII_TA_antitoxin"/>
</dbReference>
<dbReference type="SUPFAM" id="SSF81301">
    <property type="entry name" value="Nucleotidyltransferase"/>
    <property type="match status" value="1"/>
</dbReference>
<dbReference type="Proteomes" id="UP001170379">
    <property type="component" value="Unassembled WGS sequence"/>
</dbReference>
<dbReference type="CDD" id="cd05403">
    <property type="entry name" value="NT_KNTase_like"/>
    <property type="match status" value="1"/>
</dbReference>
<keyword evidence="3" id="KW-0808">Transferase</keyword>
<keyword evidence="8" id="KW-0460">Magnesium</keyword>
<gene>
    <name evidence="11" type="ORF">C7K25_08650</name>
</gene>